<dbReference type="InterPro" id="IPR017972">
    <property type="entry name" value="Cyt_P450_CS"/>
</dbReference>
<organism evidence="3">
    <name type="scientific">Streptomyces haneummycinicus</name>
    <dbReference type="NCBI Taxonomy" id="3074435"/>
    <lineage>
        <taxon>Bacteria</taxon>
        <taxon>Bacillati</taxon>
        <taxon>Actinomycetota</taxon>
        <taxon>Actinomycetes</taxon>
        <taxon>Kitasatosporales</taxon>
        <taxon>Streptomycetaceae</taxon>
        <taxon>Streptomyces</taxon>
    </lineage>
</organism>
<dbReference type="EMBL" id="AP035768">
    <property type="protein sequence ID" value="BFO19311.1"/>
    <property type="molecule type" value="Genomic_DNA"/>
</dbReference>
<keyword evidence="2" id="KW-0349">Heme</keyword>
<gene>
    <name evidence="3" type="ORF">SHKM778_56990</name>
</gene>
<dbReference type="Gene3D" id="1.10.630.10">
    <property type="entry name" value="Cytochrome P450"/>
    <property type="match status" value="1"/>
</dbReference>
<evidence type="ECO:0008006" key="4">
    <source>
        <dbReference type="Google" id="ProtNLM"/>
    </source>
</evidence>
<keyword evidence="2" id="KW-0479">Metal-binding</keyword>
<proteinExistence type="inferred from homology"/>
<evidence type="ECO:0000313" key="3">
    <source>
        <dbReference type="EMBL" id="BFO19311.1"/>
    </source>
</evidence>
<dbReference type="InterPro" id="IPR036396">
    <property type="entry name" value="Cyt_P450_sf"/>
</dbReference>
<reference evidence="3" key="1">
    <citation type="submission" date="2024-06" db="EMBL/GenBank/DDBJ databases">
        <authorList>
            <consortium name="consrtm"/>
            <person name="Uemura M."/>
            <person name="Terahara T."/>
        </authorList>
    </citation>
    <scope>NUCLEOTIDE SEQUENCE</scope>
    <source>
        <strain evidence="3">KM77-8</strain>
    </source>
</reference>
<comment type="similarity">
    <text evidence="1 2">Belongs to the cytochrome P450 family.</text>
</comment>
<dbReference type="PANTHER" id="PTHR46696:SF1">
    <property type="entry name" value="CYTOCHROME P450 YJIB-RELATED"/>
    <property type="match status" value="1"/>
</dbReference>
<sequence>MFDNPDDLVLDRAVNPHLSFGHGPHYCIGAHLARVELQVALEVLLEDMPGLRMAVPEEELRWKTGTMVNGLYELPVTW</sequence>
<dbReference type="GO" id="GO:0020037">
    <property type="term" value="F:heme binding"/>
    <property type="evidence" value="ECO:0007669"/>
    <property type="project" value="InterPro"/>
</dbReference>
<reference evidence="3" key="2">
    <citation type="submission" date="2024-07" db="EMBL/GenBank/DDBJ databases">
        <title>Streptomyces haneummycinica sp. nov., a new antibiotic-producing actinobacterium isolated from marine sediment.</title>
        <authorList>
            <person name="Uemura M."/>
            <person name="Hamada M."/>
            <person name="Hirano S."/>
            <person name="Kobayashi K."/>
            <person name="Ohshiro T."/>
            <person name="Kobayashi T."/>
            <person name="Terahara T."/>
        </authorList>
    </citation>
    <scope>NUCLEOTIDE SEQUENCE</scope>
    <source>
        <strain evidence="3">KM77-8</strain>
    </source>
</reference>
<dbReference type="GO" id="GO:0016705">
    <property type="term" value="F:oxidoreductase activity, acting on paired donors, with incorporation or reduction of molecular oxygen"/>
    <property type="evidence" value="ECO:0007669"/>
    <property type="project" value="InterPro"/>
</dbReference>
<dbReference type="PRINTS" id="PR00359">
    <property type="entry name" value="BP450"/>
</dbReference>
<dbReference type="PANTHER" id="PTHR46696">
    <property type="entry name" value="P450, PUTATIVE (EUROFUNG)-RELATED"/>
    <property type="match status" value="1"/>
</dbReference>
<dbReference type="PROSITE" id="PS00086">
    <property type="entry name" value="CYTOCHROME_P450"/>
    <property type="match status" value="1"/>
</dbReference>
<dbReference type="AlphaFoldDB" id="A0AAT9HPX9"/>
<dbReference type="GO" id="GO:0004497">
    <property type="term" value="F:monooxygenase activity"/>
    <property type="evidence" value="ECO:0007669"/>
    <property type="project" value="UniProtKB-KW"/>
</dbReference>
<dbReference type="Pfam" id="PF00067">
    <property type="entry name" value="p450"/>
    <property type="match status" value="1"/>
</dbReference>
<evidence type="ECO:0000256" key="1">
    <source>
        <dbReference type="ARBA" id="ARBA00010617"/>
    </source>
</evidence>
<keyword evidence="2" id="KW-0408">Iron</keyword>
<accession>A0AAT9HPX9</accession>
<dbReference type="InterPro" id="IPR001128">
    <property type="entry name" value="Cyt_P450"/>
</dbReference>
<evidence type="ECO:0000256" key="2">
    <source>
        <dbReference type="RuleBase" id="RU000461"/>
    </source>
</evidence>
<dbReference type="GO" id="GO:0005506">
    <property type="term" value="F:iron ion binding"/>
    <property type="evidence" value="ECO:0007669"/>
    <property type="project" value="InterPro"/>
</dbReference>
<keyword evidence="2" id="KW-0503">Monooxygenase</keyword>
<dbReference type="SUPFAM" id="SSF48264">
    <property type="entry name" value="Cytochrome P450"/>
    <property type="match status" value="1"/>
</dbReference>
<protein>
    <recommendedName>
        <fullName evidence="4">Cytochrome P450</fullName>
    </recommendedName>
</protein>
<keyword evidence="2" id="KW-0560">Oxidoreductase</keyword>
<dbReference type="InterPro" id="IPR002397">
    <property type="entry name" value="Cyt_P450_B"/>
</dbReference>
<name>A0AAT9HPX9_9ACTN</name>